<feature type="non-terminal residue" evidence="1">
    <location>
        <position position="139"/>
    </location>
</feature>
<feature type="non-terminal residue" evidence="1">
    <location>
        <position position="1"/>
    </location>
</feature>
<organism evidence="1 2">
    <name type="scientific">Wolfiporia cocos (strain MD-104)</name>
    <name type="common">Brown rot fungus</name>
    <dbReference type="NCBI Taxonomy" id="742152"/>
    <lineage>
        <taxon>Eukaryota</taxon>
        <taxon>Fungi</taxon>
        <taxon>Dikarya</taxon>
        <taxon>Basidiomycota</taxon>
        <taxon>Agaricomycotina</taxon>
        <taxon>Agaricomycetes</taxon>
        <taxon>Polyporales</taxon>
        <taxon>Phaeolaceae</taxon>
        <taxon>Wolfiporia</taxon>
    </lineage>
</organism>
<dbReference type="OMA" id="IWARSAN"/>
<dbReference type="STRING" id="742152.A0A2H3JB90"/>
<sequence length="139" mass="16518">ESGPKHRSPEYQFCPANHHLPIMRLFVKHASQHTLLPERHGQPRTASDIRRDAVTEMYFHCERNQLCEVWAYLWTSWYSPSRWIIWARSANPNSIPRKRTTMMVEALWHNIKRLVLHMYNRPPVDLTAYAVITKALPPY</sequence>
<accession>A0A2H3JB90</accession>
<gene>
    <name evidence="1" type="ORF">WOLCODRAFT_39395</name>
</gene>
<evidence type="ECO:0000313" key="1">
    <source>
        <dbReference type="EMBL" id="PCH36009.1"/>
    </source>
</evidence>
<proteinExistence type="predicted"/>
<dbReference type="OrthoDB" id="3262412at2759"/>
<evidence type="ECO:0000313" key="2">
    <source>
        <dbReference type="Proteomes" id="UP000218811"/>
    </source>
</evidence>
<protein>
    <submittedName>
        <fullName evidence="1">Uncharacterized protein</fullName>
    </submittedName>
</protein>
<keyword evidence="2" id="KW-1185">Reference proteome</keyword>
<name>A0A2H3JB90_WOLCO</name>
<dbReference type="EMBL" id="KB467865">
    <property type="protein sequence ID" value="PCH36009.1"/>
    <property type="molecule type" value="Genomic_DNA"/>
</dbReference>
<dbReference type="AlphaFoldDB" id="A0A2H3JB90"/>
<dbReference type="Proteomes" id="UP000218811">
    <property type="component" value="Unassembled WGS sequence"/>
</dbReference>
<reference evidence="1 2" key="1">
    <citation type="journal article" date="2012" name="Science">
        <title>The Paleozoic origin of enzymatic lignin decomposition reconstructed from 31 fungal genomes.</title>
        <authorList>
            <person name="Floudas D."/>
            <person name="Binder M."/>
            <person name="Riley R."/>
            <person name="Barry K."/>
            <person name="Blanchette R.A."/>
            <person name="Henrissat B."/>
            <person name="Martinez A.T."/>
            <person name="Otillar R."/>
            <person name="Spatafora J.W."/>
            <person name="Yadav J.S."/>
            <person name="Aerts A."/>
            <person name="Benoit I."/>
            <person name="Boyd A."/>
            <person name="Carlson A."/>
            <person name="Copeland A."/>
            <person name="Coutinho P.M."/>
            <person name="de Vries R.P."/>
            <person name="Ferreira P."/>
            <person name="Findley K."/>
            <person name="Foster B."/>
            <person name="Gaskell J."/>
            <person name="Glotzer D."/>
            <person name="Gorecki P."/>
            <person name="Heitman J."/>
            <person name="Hesse C."/>
            <person name="Hori C."/>
            <person name="Igarashi K."/>
            <person name="Jurgens J.A."/>
            <person name="Kallen N."/>
            <person name="Kersten P."/>
            <person name="Kohler A."/>
            <person name="Kuees U."/>
            <person name="Kumar T.K.A."/>
            <person name="Kuo A."/>
            <person name="LaButti K."/>
            <person name="Larrondo L.F."/>
            <person name="Lindquist E."/>
            <person name="Ling A."/>
            <person name="Lombard V."/>
            <person name="Lucas S."/>
            <person name="Lundell T."/>
            <person name="Martin R."/>
            <person name="McLaughlin D.J."/>
            <person name="Morgenstern I."/>
            <person name="Morin E."/>
            <person name="Murat C."/>
            <person name="Nagy L.G."/>
            <person name="Nolan M."/>
            <person name="Ohm R.A."/>
            <person name="Patyshakuliyeva A."/>
            <person name="Rokas A."/>
            <person name="Ruiz-Duenas F.J."/>
            <person name="Sabat G."/>
            <person name="Salamov A."/>
            <person name="Samejima M."/>
            <person name="Schmutz J."/>
            <person name="Slot J.C."/>
            <person name="St John F."/>
            <person name="Stenlid J."/>
            <person name="Sun H."/>
            <person name="Sun S."/>
            <person name="Syed K."/>
            <person name="Tsang A."/>
            <person name="Wiebenga A."/>
            <person name="Young D."/>
            <person name="Pisabarro A."/>
            <person name="Eastwood D.C."/>
            <person name="Martin F."/>
            <person name="Cullen D."/>
            <person name="Grigoriev I.V."/>
            <person name="Hibbett D.S."/>
        </authorList>
    </citation>
    <scope>NUCLEOTIDE SEQUENCE [LARGE SCALE GENOMIC DNA]</scope>
    <source>
        <strain evidence="1 2">MD-104</strain>
    </source>
</reference>